<name>W4Q126_9BACI</name>
<evidence type="ECO:0000313" key="1">
    <source>
        <dbReference type="EMBL" id="GAE25650.1"/>
    </source>
</evidence>
<dbReference type="Gene3D" id="3.40.720.10">
    <property type="entry name" value="Alkaline Phosphatase, subunit A"/>
    <property type="match status" value="1"/>
</dbReference>
<reference evidence="1" key="1">
    <citation type="journal article" date="2014" name="Genome Announc.">
        <title>Draft Genome Sequences of Three Alkaliphilic Bacillus Strains, Bacillus wakoensis JCM 9140T, Bacillus akibai JCM 9157T, and Bacillus hemicellulosilyticus JCM 9152T.</title>
        <authorList>
            <person name="Yuki M."/>
            <person name="Oshima K."/>
            <person name="Suda W."/>
            <person name="Oshida Y."/>
            <person name="Kitamura K."/>
            <person name="Iida T."/>
            <person name="Hattori M."/>
            <person name="Ohkuma M."/>
        </authorList>
    </citation>
    <scope>NUCLEOTIDE SEQUENCE [LARGE SCALE GENOMIC DNA]</scope>
    <source>
        <strain evidence="1">JCM 9140</strain>
    </source>
</reference>
<dbReference type="RefSeq" id="WP_034744381.1">
    <property type="nucleotide sequence ID" value="NZ_BAUT01000012.1"/>
</dbReference>
<comment type="caution">
    <text evidence="1">The sequence shown here is derived from an EMBL/GenBank/DDBJ whole genome shotgun (WGS) entry which is preliminary data.</text>
</comment>
<evidence type="ECO:0000313" key="2">
    <source>
        <dbReference type="Proteomes" id="UP000018890"/>
    </source>
</evidence>
<keyword evidence="2" id="KW-1185">Reference proteome</keyword>
<accession>W4Q126</accession>
<dbReference type="Proteomes" id="UP000018890">
    <property type="component" value="Unassembled WGS sequence"/>
</dbReference>
<dbReference type="EMBL" id="BAUT01000012">
    <property type="protein sequence ID" value="GAE25650.1"/>
    <property type="molecule type" value="Genomic_DNA"/>
</dbReference>
<dbReference type="Pfam" id="PF01663">
    <property type="entry name" value="Phosphodiest"/>
    <property type="match status" value="1"/>
</dbReference>
<dbReference type="STRING" id="1236970.JCM9140_1657"/>
<dbReference type="SUPFAM" id="SSF53649">
    <property type="entry name" value="Alkaline phosphatase-like"/>
    <property type="match status" value="1"/>
</dbReference>
<dbReference type="AlphaFoldDB" id="W4Q126"/>
<gene>
    <name evidence="1" type="ORF">JCM9140_1657</name>
</gene>
<dbReference type="PROSITE" id="PS51257">
    <property type="entry name" value="PROKAR_LIPOPROTEIN"/>
    <property type="match status" value="1"/>
</dbReference>
<protein>
    <recommendedName>
        <fullName evidence="3">Alkaline phosphodiesterase I</fullName>
    </recommendedName>
</protein>
<sequence length="187" mass="20850">MKKIILYTLLACMLLGCQQERPEGASLIQSTEDSQDKNVIVVVIDSMTEAVLNAGMENNSLPALSYLADRGQVYHDIVAPFPSMSVAIESTLMTGSSVGEHQVPGLVWYDPDGDVIVDYGSTLSKYWKLGINDTLMNTLVHLNTNHLSPQVDTIYEEVKKEIKKQVVRSIYLYTAERNLIRLLFPVT</sequence>
<dbReference type="OrthoDB" id="2381338at2"/>
<proteinExistence type="predicted"/>
<organism evidence="1 2">
    <name type="scientific">Halalkalibacter wakoensis JCM 9140</name>
    <dbReference type="NCBI Taxonomy" id="1236970"/>
    <lineage>
        <taxon>Bacteria</taxon>
        <taxon>Bacillati</taxon>
        <taxon>Bacillota</taxon>
        <taxon>Bacilli</taxon>
        <taxon>Bacillales</taxon>
        <taxon>Bacillaceae</taxon>
        <taxon>Halalkalibacter</taxon>
    </lineage>
</organism>
<dbReference type="InterPro" id="IPR017850">
    <property type="entry name" value="Alkaline_phosphatase_core_sf"/>
</dbReference>
<evidence type="ECO:0008006" key="3">
    <source>
        <dbReference type="Google" id="ProtNLM"/>
    </source>
</evidence>
<dbReference type="InterPro" id="IPR002591">
    <property type="entry name" value="Phosphodiest/P_Trfase"/>
</dbReference>